<dbReference type="EMBL" id="VIGC01000011">
    <property type="protein sequence ID" value="TQE95784.1"/>
    <property type="molecule type" value="Genomic_DNA"/>
</dbReference>
<gene>
    <name evidence="1" type="ORF">FKZ61_10095</name>
</gene>
<dbReference type="Gene3D" id="3.10.28.20">
    <property type="entry name" value="Acetamidase/Formamidase-like domains"/>
    <property type="match status" value="1"/>
</dbReference>
<dbReference type="InParanoid" id="A0A540VG93"/>
<dbReference type="InterPro" id="IPR004304">
    <property type="entry name" value="FmdA_AmdA"/>
</dbReference>
<dbReference type="GO" id="GO:0016811">
    <property type="term" value="F:hydrolase activity, acting on carbon-nitrogen (but not peptide) bonds, in linear amides"/>
    <property type="evidence" value="ECO:0007669"/>
    <property type="project" value="InterPro"/>
</dbReference>
<keyword evidence="2" id="KW-1185">Reference proteome</keyword>
<dbReference type="Gene3D" id="2.40.10.120">
    <property type="match status" value="1"/>
</dbReference>
<organism evidence="1 2">
    <name type="scientific">Litorilinea aerophila</name>
    <dbReference type="NCBI Taxonomy" id="1204385"/>
    <lineage>
        <taxon>Bacteria</taxon>
        <taxon>Bacillati</taxon>
        <taxon>Chloroflexota</taxon>
        <taxon>Caldilineae</taxon>
        <taxon>Caldilineales</taxon>
        <taxon>Caldilineaceae</taxon>
        <taxon>Litorilinea</taxon>
    </lineage>
</organism>
<reference evidence="1 2" key="1">
    <citation type="submission" date="2019-06" db="EMBL/GenBank/DDBJ databases">
        <title>Genome sequence of Litorilinea aerophila BAA-2444.</title>
        <authorList>
            <person name="Maclea K.S."/>
            <person name="Maurais E.G."/>
            <person name="Iannazzi L.C."/>
        </authorList>
    </citation>
    <scope>NUCLEOTIDE SEQUENCE [LARGE SCALE GENOMIC DNA]</scope>
    <source>
        <strain evidence="1 2">ATCC BAA-2444</strain>
    </source>
</reference>
<comment type="caution">
    <text evidence="1">The sequence shown here is derived from an EMBL/GenBank/DDBJ whole genome shotgun (WGS) entry which is preliminary data.</text>
</comment>
<proteinExistence type="predicted"/>
<dbReference type="Pfam" id="PF03069">
    <property type="entry name" value="FmdA_AmdA"/>
    <property type="match status" value="1"/>
</dbReference>
<dbReference type="PANTHER" id="PTHR31891:SF1">
    <property type="entry name" value="FORMAMIDASE C869.04-RELATED"/>
    <property type="match status" value="1"/>
</dbReference>
<sequence>MATHHFTPTHYFNTIGSHPPVLHIAPGDTVITTTVDARGADASGQPITPRGNPMTGPFYVEGAEPGDTLIVYLDRLTPNRPTGWSRKVVAANVVDPEYVPGMPWPADESQALATWAINNAAGTATLIDPEDTRLGRLQLPLAPMVGCFGVAPAGGQAISTATSGPHGGNMDYRGFVAGVTVYFPVFVEGALFHIGDGHALQGDGEIVGTGIEISFDVQFTVDLRKGQRCFWPRGENNDYIFTVGNARPLDQATQHATTEMLRWLQEGYGLDPVGAHILMGQTVEYDLGNIYDPAYTMVCKIPKRVLP</sequence>
<dbReference type="SUPFAM" id="SSF141130">
    <property type="entry name" value="Acetamidase/Formamidase-like"/>
    <property type="match status" value="1"/>
</dbReference>
<dbReference type="Proteomes" id="UP000317371">
    <property type="component" value="Unassembled WGS sequence"/>
</dbReference>
<dbReference type="RefSeq" id="WP_141610007.1">
    <property type="nucleotide sequence ID" value="NZ_VIGC02000011.1"/>
</dbReference>
<dbReference type="Gene3D" id="2.60.120.580">
    <property type="entry name" value="Acetamidase/Formamidase-like domains"/>
    <property type="match status" value="1"/>
</dbReference>
<name>A0A540VG93_9CHLR</name>
<evidence type="ECO:0000313" key="2">
    <source>
        <dbReference type="Proteomes" id="UP000317371"/>
    </source>
</evidence>
<protein>
    <submittedName>
        <fullName evidence="1">Acetamidase</fullName>
    </submittedName>
</protein>
<accession>A0A540VG93</accession>
<dbReference type="AlphaFoldDB" id="A0A540VG93"/>
<evidence type="ECO:0000313" key="1">
    <source>
        <dbReference type="EMBL" id="TQE95784.1"/>
    </source>
</evidence>
<dbReference type="PANTHER" id="PTHR31891">
    <property type="entry name" value="FORMAMIDASE C869.04-RELATED"/>
    <property type="match status" value="1"/>
</dbReference>
<dbReference type="OrthoDB" id="9811740at2"/>